<reference evidence="2 3" key="1">
    <citation type="journal article" date="2018" name="Front. Plant Sci.">
        <title>Red Clover (Trifolium pratense) and Zigzag Clover (T. medium) - A Picture of Genomic Similarities and Differences.</title>
        <authorList>
            <person name="Dluhosova J."/>
            <person name="Istvanek J."/>
            <person name="Nedelnik J."/>
            <person name="Repkova J."/>
        </authorList>
    </citation>
    <scope>NUCLEOTIDE SEQUENCE [LARGE SCALE GENOMIC DNA]</scope>
    <source>
        <strain evidence="3">cv. 10/8</strain>
        <tissue evidence="2">Leaf</tissue>
    </source>
</reference>
<evidence type="ECO:0000313" key="3">
    <source>
        <dbReference type="Proteomes" id="UP000265520"/>
    </source>
</evidence>
<feature type="compositionally biased region" description="Basic and acidic residues" evidence="1">
    <location>
        <begin position="41"/>
        <end position="53"/>
    </location>
</feature>
<accession>A0A392W6S0</accession>
<feature type="non-terminal residue" evidence="2">
    <location>
        <position position="1"/>
    </location>
</feature>
<dbReference type="Proteomes" id="UP000265520">
    <property type="component" value="Unassembled WGS sequence"/>
</dbReference>
<dbReference type="GO" id="GO:0016301">
    <property type="term" value="F:kinase activity"/>
    <property type="evidence" value="ECO:0007669"/>
    <property type="project" value="UniProtKB-KW"/>
</dbReference>
<keyword evidence="3" id="KW-1185">Reference proteome</keyword>
<name>A0A392W6S0_9FABA</name>
<keyword evidence="2" id="KW-0808">Transferase</keyword>
<evidence type="ECO:0000313" key="2">
    <source>
        <dbReference type="EMBL" id="MCI94841.1"/>
    </source>
</evidence>
<feature type="non-terminal residue" evidence="2">
    <location>
        <position position="68"/>
    </location>
</feature>
<proteinExistence type="predicted"/>
<dbReference type="EMBL" id="LXQA011368025">
    <property type="protein sequence ID" value="MCI94841.1"/>
    <property type="molecule type" value="Genomic_DNA"/>
</dbReference>
<evidence type="ECO:0000256" key="1">
    <source>
        <dbReference type="SAM" id="MobiDB-lite"/>
    </source>
</evidence>
<feature type="compositionally biased region" description="Basic and acidic residues" evidence="1">
    <location>
        <begin position="7"/>
        <end position="22"/>
    </location>
</feature>
<organism evidence="2 3">
    <name type="scientific">Trifolium medium</name>
    <dbReference type="NCBI Taxonomy" id="97028"/>
    <lineage>
        <taxon>Eukaryota</taxon>
        <taxon>Viridiplantae</taxon>
        <taxon>Streptophyta</taxon>
        <taxon>Embryophyta</taxon>
        <taxon>Tracheophyta</taxon>
        <taxon>Spermatophyta</taxon>
        <taxon>Magnoliopsida</taxon>
        <taxon>eudicotyledons</taxon>
        <taxon>Gunneridae</taxon>
        <taxon>Pentapetalae</taxon>
        <taxon>rosids</taxon>
        <taxon>fabids</taxon>
        <taxon>Fabales</taxon>
        <taxon>Fabaceae</taxon>
        <taxon>Papilionoideae</taxon>
        <taxon>50 kb inversion clade</taxon>
        <taxon>NPAAA clade</taxon>
        <taxon>Hologalegina</taxon>
        <taxon>IRL clade</taxon>
        <taxon>Trifolieae</taxon>
        <taxon>Trifolium</taxon>
    </lineage>
</organism>
<dbReference type="AlphaFoldDB" id="A0A392W6S0"/>
<comment type="caution">
    <text evidence="2">The sequence shown here is derived from an EMBL/GenBank/DDBJ whole genome shotgun (WGS) entry which is preliminary data.</text>
</comment>
<protein>
    <submittedName>
        <fullName evidence="2">Cyclin-dependent kinase G-2-like</fullName>
    </submittedName>
</protein>
<sequence>GSTGRYSGEDDHPGIEAEKDSYMEIDGGVCKSDTSGSHTNTDSEREDDGRESMEPPTPPHRVVNMLQG</sequence>
<feature type="region of interest" description="Disordered" evidence="1">
    <location>
        <begin position="1"/>
        <end position="68"/>
    </location>
</feature>
<keyword evidence="2" id="KW-0418">Kinase</keyword>